<feature type="non-terminal residue" evidence="2">
    <location>
        <position position="66"/>
    </location>
</feature>
<accession>A0A382WAU4</accession>
<keyword evidence="1" id="KW-1133">Transmembrane helix</keyword>
<keyword evidence="1" id="KW-0472">Membrane</keyword>
<keyword evidence="1" id="KW-0812">Transmembrane</keyword>
<sequence>MVFLGACTLSFGGLIVKSFEGANLWQILFWRSIFFSIVVLFFLIISHKKNFFNSIYKAGLPSLFGG</sequence>
<evidence type="ECO:0008006" key="3">
    <source>
        <dbReference type="Google" id="ProtNLM"/>
    </source>
</evidence>
<dbReference type="AlphaFoldDB" id="A0A382WAU4"/>
<feature type="transmembrane region" description="Helical" evidence="1">
    <location>
        <begin position="28"/>
        <end position="45"/>
    </location>
</feature>
<proteinExistence type="predicted"/>
<evidence type="ECO:0000313" key="2">
    <source>
        <dbReference type="EMBL" id="SVD55600.1"/>
    </source>
</evidence>
<name>A0A382WAU4_9ZZZZ</name>
<reference evidence="2" key="1">
    <citation type="submission" date="2018-05" db="EMBL/GenBank/DDBJ databases">
        <authorList>
            <person name="Lanie J.A."/>
            <person name="Ng W.-L."/>
            <person name="Kazmierczak K.M."/>
            <person name="Andrzejewski T.M."/>
            <person name="Davidsen T.M."/>
            <person name="Wayne K.J."/>
            <person name="Tettelin H."/>
            <person name="Glass J.I."/>
            <person name="Rusch D."/>
            <person name="Podicherti R."/>
            <person name="Tsui H.-C.T."/>
            <person name="Winkler M.E."/>
        </authorList>
    </citation>
    <scope>NUCLEOTIDE SEQUENCE</scope>
</reference>
<evidence type="ECO:0000256" key="1">
    <source>
        <dbReference type="SAM" id="Phobius"/>
    </source>
</evidence>
<organism evidence="2">
    <name type="scientific">marine metagenome</name>
    <dbReference type="NCBI Taxonomy" id="408172"/>
    <lineage>
        <taxon>unclassified sequences</taxon>
        <taxon>metagenomes</taxon>
        <taxon>ecological metagenomes</taxon>
    </lineage>
</organism>
<gene>
    <name evidence="2" type="ORF">METZ01_LOCUS408454</name>
</gene>
<dbReference type="EMBL" id="UINC01158195">
    <property type="protein sequence ID" value="SVD55600.1"/>
    <property type="molecule type" value="Genomic_DNA"/>
</dbReference>
<protein>
    <recommendedName>
        <fullName evidence="3">EamA domain-containing protein</fullName>
    </recommendedName>
</protein>